<dbReference type="Proteomes" id="UP000722791">
    <property type="component" value="Unassembled WGS sequence"/>
</dbReference>
<reference evidence="3" key="1">
    <citation type="journal article" date="2021" name="Proc. Natl. Acad. Sci. U.S.A.">
        <title>Three genomes in the algal genus Volvox reveal the fate of a haploid sex-determining region after a transition to homothallism.</title>
        <authorList>
            <person name="Yamamoto K."/>
            <person name="Hamaji T."/>
            <person name="Kawai-Toyooka H."/>
            <person name="Matsuzaki R."/>
            <person name="Takahashi F."/>
            <person name="Nishimura Y."/>
            <person name="Kawachi M."/>
            <person name="Noguchi H."/>
            <person name="Minakuchi Y."/>
            <person name="Umen J.G."/>
            <person name="Toyoda A."/>
            <person name="Nozaki H."/>
        </authorList>
    </citation>
    <scope>NUCLEOTIDE SEQUENCE</scope>
    <source>
        <strain evidence="3">NIES-3785</strain>
    </source>
</reference>
<dbReference type="InterPro" id="IPR032710">
    <property type="entry name" value="NTF2-like_dom_sf"/>
</dbReference>
<evidence type="ECO:0000259" key="2">
    <source>
        <dbReference type="Pfam" id="PF12680"/>
    </source>
</evidence>
<dbReference type="Pfam" id="PF12680">
    <property type="entry name" value="SnoaL_2"/>
    <property type="match status" value="1"/>
</dbReference>
<protein>
    <recommendedName>
        <fullName evidence="2">SnoaL-like domain-containing protein</fullName>
    </recommendedName>
</protein>
<gene>
    <name evidence="3" type="ORF">Vretimale_3040</name>
</gene>
<sequence>MVHTRVTRNNIVDKCGSTTTYALHCSWARPGLRQRGALRTVVTASNVQRPLNGTQLTEQASWFPTFWGWEMLKPWHKSHKCIGRTGLFRVFSAQESLPRVHANGDAQRRPVGPGGVASVTATPNAELLAQCLFAALNDRDVSGVLSLMADDVTYENLSTSTVLRGRAAVGRFYLEALAALPEDAVFVLAGPDTRRSSGGKESFACPILQAGVAWHVELNGLVVPLSRGVGVYWADSRTGRLSRIWDNPEHTVKQSTPSLTSAAWASPLLRDLGPLVMPAALSINSFLENVIPGGIGGLGRKSAETGVNGLSAATDRDATGGGGAMGPVDGVFGLAGSVVSTLSGLIPFQALGPTTTDLAAPTGRGAGVNSSGVRVTGGIGSRIQPNQPVNNGGGEVATDAARAAAIQGATGFKEAIRMRPLPDPAWLAPQPASPSASVASSLASVDEDATFIALGSRGTTVPARSGDPTAATAASATAMSSNSEAAVAAFNGSRPSSSSIRSDISRTTNGNGSNSSGGYGSRRIVFGTADSDSGYVAAVVSGESLLPFTRSTSLNANLTGLWEKDSAASQVEAYELLLDVLELGGLQKVTARLIDGLDLRHDEQRFEISFVTVVPFFRVTEKIRFDATTTMMRRDLRSGRQSAQATRIPGGVVVDMVWEAPLAGSLKEEYLASEDGNAMAVTSTIRIGPRTASATQVYRRTNRNKSDFLASKRSVYGSLEDVLRDQEKKYGKINY</sequence>
<feature type="domain" description="SnoaL-like" evidence="2">
    <location>
        <begin position="132"/>
        <end position="182"/>
    </location>
</feature>
<dbReference type="PANTHER" id="PTHR33698:SF3">
    <property type="entry name" value="OS09G0266000 PROTEIN"/>
    <property type="match status" value="1"/>
</dbReference>
<evidence type="ECO:0000313" key="4">
    <source>
        <dbReference type="Proteomes" id="UP000722791"/>
    </source>
</evidence>
<feature type="region of interest" description="Disordered" evidence="1">
    <location>
        <begin position="490"/>
        <end position="517"/>
    </location>
</feature>
<dbReference type="SUPFAM" id="SSF54427">
    <property type="entry name" value="NTF2-like"/>
    <property type="match status" value="1"/>
</dbReference>
<accession>A0A8J4G114</accession>
<organism evidence="3 4">
    <name type="scientific">Volvox reticuliferus</name>
    <dbReference type="NCBI Taxonomy" id="1737510"/>
    <lineage>
        <taxon>Eukaryota</taxon>
        <taxon>Viridiplantae</taxon>
        <taxon>Chlorophyta</taxon>
        <taxon>core chlorophytes</taxon>
        <taxon>Chlorophyceae</taxon>
        <taxon>CS clade</taxon>
        <taxon>Chlamydomonadales</taxon>
        <taxon>Volvocaceae</taxon>
        <taxon>Volvox</taxon>
    </lineage>
</organism>
<comment type="caution">
    <text evidence="3">The sequence shown here is derived from an EMBL/GenBank/DDBJ whole genome shotgun (WGS) entry which is preliminary data.</text>
</comment>
<evidence type="ECO:0000313" key="3">
    <source>
        <dbReference type="EMBL" id="GIL97388.1"/>
    </source>
</evidence>
<dbReference type="EMBL" id="BNCQ01000004">
    <property type="protein sequence ID" value="GIL97388.1"/>
    <property type="molecule type" value="Genomic_DNA"/>
</dbReference>
<feature type="compositionally biased region" description="Low complexity" evidence="1">
    <location>
        <begin position="493"/>
        <end position="514"/>
    </location>
</feature>
<dbReference type="InterPro" id="IPR037401">
    <property type="entry name" value="SnoaL-like"/>
</dbReference>
<evidence type="ECO:0000256" key="1">
    <source>
        <dbReference type="SAM" id="MobiDB-lite"/>
    </source>
</evidence>
<dbReference type="AlphaFoldDB" id="A0A8J4G114"/>
<proteinExistence type="predicted"/>
<dbReference type="PANTHER" id="PTHR33698">
    <property type="entry name" value="NUCLEAR TRANSPORT FACTOR 2 (NTF2)-LIKE PROTEIN"/>
    <property type="match status" value="1"/>
</dbReference>
<name>A0A8J4G114_9CHLO</name>
<dbReference type="Gene3D" id="3.10.450.50">
    <property type="match status" value="1"/>
</dbReference>